<protein>
    <recommendedName>
        <fullName evidence="2">PglZ domain-containing protein</fullName>
    </recommendedName>
</protein>
<comment type="caution">
    <text evidence="1">The sequence shown here is derived from an EMBL/GenBank/DDBJ whole genome shotgun (WGS) entry which is preliminary data.</text>
</comment>
<reference evidence="1" key="1">
    <citation type="journal article" date="2015" name="Nature">
        <title>Complex archaea that bridge the gap between prokaryotes and eukaryotes.</title>
        <authorList>
            <person name="Spang A."/>
            <person name="Saw J.H."/>
            <person name="Jorgensen S.L."/>
            <person name="Zaremba-Niedzwiedzka K."/>
            <person name="Martijn J."/>
            <person name="Lind A.E."/>
            <person name="van Eijk R."/>
            <person name="Schleper C."/>
            <person name="Guy L."/>
            <person name="Ettema T.J."/>
        </authorList>
    </citation>
    <scope>NUCLEOTIDE SEQUENCE</scope>
</reference>
<gene>
    <name evidence="1" type="ORF">LCGC14_1945260</name>
</gene>
<evidence type="ECO:0000313" key="1">
    <source>
        <dbReference type="EMBL" id="KKL86384.1"/>
    </source>
</evidence>
<sequence length="233" mass="27100">MDSLRDWLISEIDSVLNKPNDPPPFIIWCDPDREWRDILLILSAGEAFELWAEEEHELKLRERFFNSSRKPGVIWIPKNQDDLSYSKVFACDAEKIISFSIPEALVEYGLQISSEDINQFRVLLKSHVKEWLDRPKSGWKELNLVKIKETLIDDERFLNVLCSPHREIQTFMGKEQFSVFKRRAVEDFGLPEPGESELEKWRINALACILVTEAAELYPDNPPGRKRQSDPAG</sequence>
<dbReference type="EMBL" id="LAZR01021132">
    <property type="protein sequence ID" value="KKL86384.1"/>
    <property type="molecule type" value="Genomic_DNA"/>
</dbReference>
<name>A0A0F9FJ12_9ZZZZ</name>
<evidence type="ECO:0008006" key="2">
    <source>
        <dbReference type="Google" id="ProtNLM"/>
    </source>
</evidence>
<dbReference type="AlphaFoldDB" id="A0A0F9FJ12"/>
<accession>A0A0F9FJ12</accession>
<organism evidence="1">
    <name type="scientific">marine sediment metagenome</name>
    <dbReference type="NCBI Taxonomy" id="412755"/>
    <lineage>
        <taxon>unclassified sequences</taxon>
        <taxon>metagenomes</taxon>
        <taxon>ecological metagenomes</taxon>
    </lineage>
</organism>
<proteinExistence type="predicted"/>